<proteinExistence type="predicted"/>
<reference evidence="2" key="2">
    <citation type="submission" date="2021-04" db="EMBL/GenBank/DDBJ databases">
        <authorList>
            <person name="Gilroy R."/>
        </authorList>
    </citation>
    <scope>NUCLEOTIDE SEQUENCE</scope>
    <source>
        <strain evidence="2">ChiGjej1B1-98</strain>
    </source>
</reference>
<organism evidence="2 3">
    <name type="scientific">Candidatus Agrococcus pullicola</name>
    <dbReference type="NCBI Taxonomy" id="2838429"/>
    <lineage>
        <taxon>Bacteria</taxon>
        <taxon>Bacillati</taxon>
        <taxon>Actinomycetota</taxon>
        <taxon>Actinomycetes</taxon>
        <taxon>Micrococcales</taxon>
        <taxon>Microbacteriaceae</taxon>
        <taxon>Agrococcus</taxon>
    </lineage>
</organism>
<dbReference type="AlphaFoldDB" id="A0A9D1YWI4"/>
<dbReference type="InterPro" id="IPR002575">
    <property type="entry name" value="Aminoglycoside_PTrfase"/>
</dbReference>
<protein>
    <submittedName>
        <fullName evidence="2">Phosphotransferase</fullName>
    </submittedName>
</protein>
<evidence type="ECO:0000313" key="3">
    <source>
        <dbReference type="Proteomes" id="UP000824005"/>
    </source>
</evidence>
<dbReference type="EMBL" id="DXDC01000371">
    <property type="protein sequence ID" value="HIY67043.1"/>
    <property type="molecule type" value="Genomic_DNA"/>
</dbReference>
<dbReference type="Pfam" id="PF01636">
    <property type="entry name" value="APH"/>
    <property type="match status" value="1"/>
</dbReference>
<evidence type="ECO:0000313" key="2">
    <source>
        <dbReference type="EMBL" id="HIY67043.1"/>
    </source>
</evidence>
<name>A0A9D1YWI4_9MICO</name>
<reference evidence="2" key="1">
    <citation type="journal article" date="2021" name="PeerJ">
        <title>Extensive microbial diversity within the chicken gut microbiome revealed by metagenomics and culture.</title>
        <authorList>
            <person name="Gilroy R."/>
            <person name="Ravi A."/>
            <person name="Getino M."/>
            <person name="Pursley I."/>
            <person name="Horton D.L."/>
            <person name="Alikhan N.F."/>
            <person name="Baker D."/>
            <person name="Gharbi K."/>
            <person name="Hall N."/>
            <person name="Watson M."/>
            <person name="Adriaenssens E.M."/>
            <person name="Foster-Nyarko E."/>
            <person name="Jarju S."/>
            <person name="Secka A."/>
            <person name="Antonio M."/>
            <person name="Oren A."/>
            <person name="Chaudhuri R.R."/>
            <person name="La Ragione R."/>
            <person name="Hildebrand F."/>
            <person name="Pallen M.J."/>
        </authorList>
    </citation>
    <scope>NUCLEOTIDE SEQUENCE</scope>
    <source>
        <strain evidence="2">ChiGjej1B1-98</strain>
    </source>
</reference>
<sequence>MTALETNYPEPDEEVTVALVEQLLRDAGHYRSLEQWQWVRSGSSSLVIIAGNAAVRVARDVESATEVQRAQRVVDALPPLTFAVPRSLAPARSLAGVTAIAVERVAGEPHPAEPADPRTLRSLLDEIHDIPLDSLRPHLAPARAFFGGADWYDVMQQRVIPALPESVRQIARRRTDALATLETPKLALNHTDLGGTNIHWSAGRVVGVLDWDLACEEDPAEDLAALANWHGWELAEQLADADTVRRAAVFRDLFPMMIVAFALLRNRPEHEVQRTVERASHKLMR</sequence>
<evidence type="ECO:0000259" key="1">
    <source>
        <dbReference type="Pfam" id="PF01636"/>
    </source>
</evidence>
<dbReference type="InterPro" id="IPR011009">
    <property type="entry name" value="Kinase-like_dom_sf"/>
</dbReference>
<comment type="caution">
    <text evidence="2">The sequence shown here is derived from an EMBL/GenBank/DDBJ whole genome shotgun (WGS) entry which is preliminary data.</text>
</comment>
<dbReference type="SUPFAM" id="SSF56112">
    <property type="entry name" value="Protein kinase-like (PK-like)"/>
    <property type="match status" value="1"/>
</dbReference>
<accession>A0A9D1YWI4</accession>
<dbReference type="Gene3D" id="3.90.1200.10">
    <property type="match status" value="1"/>
</dbReference>
<gene>
    <name evidence="2" type="ORF">H9830_12300</name>
</gene>
<feature type="domain" description="Aminoglycoside phosphotransferase" evidence="1">
    <location>
        <begin position="52"/>
        <end position="240"/>
    </location>
</feature>
<dbReference type="Proteomes" id="UP000824005">
    <property type="component" value="Unassembled WGS sequence"/>
</dbReference>